<dbReference type="Gene3D" id="3.50.30.30">
    <property type="match status" value="1"/>
</dbReference>
<accession>A0A395JQ04</accession>
<evidence type="ECO:0000256" key="7">
    <source>
        <dbReference type="PROSITE-ProRule" id="PRU01240"/>
    </source>
</evidence>
<dbReference type="Pfam" id="PF00082">
    <property type="entry name" value="Peptidase_S8"/>
    <property type="match status" value="1"/>
</dbReference>
<keyword evidence="4 7" id="KW-0378">Hydrolase</keyword>
<dbReference type="InterPro" id="IPR037045">
    <property type="entry name" value="S8pro/Inhibitor_I9_sf"/>
</dbReference>
<evidence type="ECO:0000256" key="3">
    <source>
        <dbReference type="ARBA" id="ARBA00022729"/>
    </source>
</evidence>
<dbReference type="NCBIfam" id="TIGR01451">
    <property type="entry name" value="B_ant_repeat"/>
    <property type="match status" value="1"/>
</dbReference>
<evidence type="ECO:0000256" key="10">
    <source>
        <dbReference type="SAM" id="SignalP"/>
    </source>
</evidence>
<dbReference type="InterPro" id="IPR003137">
    <property type="entry name" value="PA_domain"/>
</dbReference>
<dbReference type="PROSITE" id="PS51892">
    <property type="entry name" value="SUBTILASE"/>
    <property type="match status" value="1"/>
</dbReference>
<feature type="active site" description="Charge relay system" evidence="6 7">
    <location>
        <position position="212"/>
    </location>
</feature>
<comment type="caution">
    <text evidence="15">The sequence shown here is derived from an EMBL/GenBank/DDBJ whole genome shotgun (WGS) entry which is preliminary data.</text>
</comment>
<dbReference type="Gene3D" id="3.40.50.200">
    <property type="entry name" value="Peptidase S8/S53 domain"/>
    <property type="match status" value="1"/>
</dbReference>
<dbReference type="GO" id="GO:0004252">
    <property type="term" value="F:serine-type endopeptidase activity"/>
    <property type="evidence" value="ECO:0007669"/>
    <property type="project" value="UniProtKB-UniRule"/>
</dbReference>
<dbReference type="InterPro" id="IPR010259">
    <property type="entry name" value="S8pro/Inhibitor_I9"/>
</dbReference>
<dbReference type="Pfam" id="PF02225">
    <property type="entry name" value="PA"/>
    <property type="match status" value="1"/>
</dbReference>
<dbReference type="InterPro" id="IPR045051">
    <property type="entry name" value="SBT"/>
</dbReference>
<dbReference type="Gene3D" id="2.60.40.740">
    <property type="match status" value="1"/>
</dbReference>
<evidence type="ECO:0000256" key="6">
    <source>
        <dbReference type="PIRSR" id="PIRSR615500-1"/>
    </source>
</evidence>
<proteinExistence type="inferred from homology"/>
<dbReference type="InterPro" id="IPR047589">
    <property type="entry name" value="DUF11_rpt"/>
</dbReference>
<dbReference type="PROSITE" id="PS00136">
    <property type="entry name" value="SUBTILASE_ASP"/>
    <property type="match status" value="1"/>
</dbReference>
<feature type="domain" description="DUF11" evidence="12">
    <location>
        <begin position="837"/>
        <end position="916"/>
    </location>
</feature>
<evidence type="ECO:0000259" key="14">
    <source>
        <dbReference type="Pfam" id="PF05922"/>
    </source>
</evidence>
<keyword evidence="2 7" id="KW-0645">Protease</keyword>
<evidence type="ECO:0000259" key="11">
    <source>
        <dbReference type="Pfam" id="PF00082"/>
    </source>
</evidence>
<dbReference type="Gene3D" id="3.30.70.80">
    <property type="entry name" value="Peptidase S8 propeptide/proteinase inhibitor I9"/>
    <property type="match status" value="1"/>
</dbReference>
<keyword evidence="16" id="KW-1185">Reference proteome</keyword>
<feature type="active site" description="Charge relay system" evidence="6 7">
    <location>
        <position position="615"/>
    </location>
</feature>
<evidence type="ECO:0000256" key="8">
    <source>
        <dbReference type="RuleBase" id="RU003355"/>
    </source>
</evidence>
<dbReference type="EMBL" id="QNRT01000001">
    <property type="protein sequence ID" value="RBP53731.1"/>
    <property type="molecule type" value="Genomic_DNA"/>
</dbReference>
<comment type="similarity">
    <text evidence="1 7 8">Belongs to the peptidase S8 family.</text>
</comment>
<evidence type="ECO:0000256" key="9">
    <source>
        <dbReference type="SAM" id="MobiDB-lite"/>
    </source>
</evidence>
<organism evidence="15 16">
    <name type="scientific">Arenicella xantha</name>
    <dbReference type="NCBI Taxonomy" id="644221"/>
    <lineage>
        <taxon>Bacteria</taxon>
        <taxon>Pseudomonadati</taxon>
        <taxon>Pseudomonadota</taxon>
        <taxon>Gammaproteobacteria</taxon>
        <taxon>Arenicellales</taxon>
        <taxon>Arenicellaceae</taxon>
        <taxon>Arenicella</taxon>
    </lineage>
</organism>
<dbReference type="CDD" id="cd02120">
    <property type="entry name" value="PA_subtilisin_like"/>
    <property type="match status" value="1"/>
</dbReference>
<dbReference type="Proteomes" id="UP000253083">
    <property type="component" value="Unassembled WGS sequence"/>
</dbReference>
<feature type="signal peptide" evidence="10">
    <location>
        <begin position="1"/>
        <end position="47"/>
    </location>
</feature>
<feature type="domain" description="Peptidase S8/S53" evidence="11">
    <location>
        <begin position="203"/>
        <end position="653"/>
    </location>
</feature>
<keyword evidence="3 10" id="KW-0732">Signal</keyword>
<dbReference type="PANTHER" id="PTHR10795">
    <property type="entry name" value="PROPROTEIN CONVERTASE SUBTILISIN/KEXIN"/>
    <property type="match status" value="1"/>
</dbReference>
<evidence type="ECO:0000313" key="16">
    <source>
        <dbReference type="Proteomes" id="UP000253083"/>
    </source>
</evidence>
<dbReference type="PRINTS" id="PR00723">
    <property type="entry name" value="SUBTILISIN"/>
</dbReference>
<dbReference type="InterPro" id="IPR023828">
    <property type="entry name" value="Peptidase_S8_Ser-AS"/>
</dbReference>
<dbReference type="SUPFAM" id="SSF52743">
    <property type="entry name" value="Subtilisin-like"/>
    <property type="match status" value="1"/>
</dbReference>
<dbReference type="GO" id="GO:0006508">
    <property type="term" value="P:proteolysis"/>
    <property type="evidence" value="ECO:0007669"/>
    <property type="project" value="UniProtKB-KW"/>
</dbReference>
<feature type="domain" description="Inhibitor I9" evidence="14">
    <location>
        <begin position="71"/>
        <end position="175"/>
    </location>
</feature>
<feature type="region of interest" description="Disordered" evidence="9">
    <location>
        <begin position="797"/>
        <end position="821"/>
    </location>
</feature>
<feature type="active site" description="Charge relay system" evidence="6 7">
    <location>
        <position position="279"/>
    </location>
</feature>
<evidence type="ECO:0000259" key="12">
    <source>
        <dbReference type="Pfam" id="PF01345"/>
    </source>
</evidence>
<dbReference type="InterPro" id="IPR023827">
    <property type="entry name" value="Peptidase_S8_Asp-AS"/>
</dbReference>
<dbReference type="InterPro" id="IPR001434">
    <property type="entry name" value="OmcB-like_DUF11"/>
</dbReference>
<dbReference type="InterPro" id="IPR000209">
    <property type="entry name" value="Peptidase_S8/S53_dom"/>
</dbReference>
<gene>
    <name evidence="15" type="ORF">DFR28_1011120</name>
</gene>
<dbReference type="Pfam" id="PF01345">
    <property type="entry name" value="DUF11"/>
    <property type="match status" value="1"/>
</dbReference>
<evidence type="ECO:0000313" key="15">
    <source>
        <dbReference type="EMBL" id="RBP53731.1"/>
    </source>
</evidence>
<evidence type="ECO:0000256" key="5">
    <source>
        <dbReference type="ARBA" id="ARBA00022825"/>
    </source>
</evidence>
<evidence type="ECO:0000256" key="4">
    <source>
        <dbReference type="ARBA" id="ARBA00022801"/>
    </source>
</evidence>
<dbReference type="InterPro" id="IPR015500">
    <property type="entry name" value="Peptidase_S8_subtilisin-rel"/>
</dbReference>
<dbReference type="OrthoDB" id="614750at2"/>
<dbReference type="InterPro" id="IPR036852">
    <property type="entry name" value="Peptidase_S8/S53_dom_sf"/>
</dbReference>
<evidence type="ECO:0000256" key="2">
    <source>
        <dbReference type="ARBA" id="ARBA00022670"/>
    </source>
</evidence>
<dbReference type="RefSeq" id="WP_113953271.1">
    <property type="nucleotide sequence ID" value="NZ_QNRT01000001.1"/>
</dbReference>
<reference evidence="15 16" key="1">
    <citation type="submission" date="2018-06" db="EMBL/GenBank/DDBJ databases">
        <title>Genomic Encyclopedia of Type Strains, Phase IV (KMG-IV): sequencing the most valuable type-strain genomes for metagenomic binning, comparative biology and taxonomic classification.</title>
        <authorList>
            <person name="Goeker M."/>
        </authorList>
    </citation>
    <scope>NUCLEOTIDE SEQUENCE [LARGE SCALE GENOMIC DNA]</scope>
    <source>
        <strain evidence="15 16">DSM 24032</strain>
    </source>
</reference>
<keyword evidence="5 7" id="KW-0720">Serine protease</keyword>
<feature type="chain" id="PRO_5017227255" evidence="10">
    <location>
        <begin position="48"/>
        <end position="1173"/>
    </location>
</feature>
<dbReference type="Pfam" id="PF05922">
    <property type="entry name" value="Inhibitor_I9"/>
    <property type="match status" value="1"/>
</dbReference>
<dbReference type="PROSITE" id="PS00138">
    <property type="entry name" value="SUBTILASE_SER"/>
    <property type="match status" value="1"/>
</dbReference>
<name>A0A395JQ04_9GAMM</name>
<evidence type="ECO:0000259" key="13">
    <source>
        <dbReference type="Pfam" id="PF02225"/>
    </source>
</evidence>
<dbReference type="InParanoid" id="A0A395JQ04"/>
<dbReference type="AlphaFoldDB" id="A0A395JQ04"/>
<sequence>MKTRFSKSMLTAPDSTQTSRLPKARKLAICTLSSVLIAVSGMTTASAQNLTVADKQPTQSVLIPHNMPGNTYIVQLSEPSVASYDGGIQGFAATSAKATNSSKLQTKSPAARQYTNHLRKTQSTALANASSQLGRPLTPKFEYQHAINGFAVDLSDSEAQALAKMPGVKSVQRERLEYTLTDTGPQWIDAPKLWNNGSRSSQGEGMVVAILDSGINSDHPSFADVGGDGYNHENPLGSGNYLPGSYCDTVDPAFCNDKLIGAWDFIDLDGTIPEDDDGHGSHTASTTAGNVIVGATAEAPTTIIQANVSGVAPHANIIAYDVCQRTCPGSALVAAINQVIIDAGNLPNGIAALNYSISGGTDPYNDAVELGFLAAVEAGIYVSASGGNSGPTAGTVAHLGPWVSTTAASTHDRSLDSSLTGLTSSGGGLANIDGASFTSGYGPAPIVNSADYEDQFPGATLCGIGESGEGNTSPFPPGTFNGEIVACTRGAYGRVEKGQNVLFGGAGGYILMDNGAGLVADPHALPAVHISAADGATLATWLADNKDNNPMGSIADFSVSYADVNGDVMGGFSSRGPNNAFSVLKPDVTAPGVSILAALSNSDSPPEYGFLSGTSMSSPHNAGAGALLTAARPDWTPIEIKSALMLTAKTENTYKEDGVTPTDPFDLGAGRIQLGEADLSGLIMSETIANFEAANPALGGDPKTLNLASVMDGNCVGTCSWTRTVTNALDRTGYWNVTATGEGFDADVSITPRSRSRDYNLKLAPGQSGTITVTAENYTSDIGWQFGVIELESKSARSGHGYGHDRRGGNRHRKSGPDLSMPMAVNASKSTDAALFNKTVDSATASRGDILTYEITVQNGQLIDEITVADKLPKGTKFVRGSENEVIVAGSTTTPLSYNSRNKTVTWTGELEPGALQIVNTPTSSPFGFLPLSNLGITPLTGDCNGSCDEGGFYFTELDPYSYNGQSNTEILISVNGTVEAGSASLDFSNYINTELPDGVEPNNILAPFWTDLNLSAGGEMYFATLNAGPGFVWHVVEWSNVPIWSATPGPGVPTVSMQVWMGVDNSAVEGDIHYVYGPIGSPIDFATVGAEDAAGTTGTNYFFDGVGTMPAAGDELLISSVPGGSATLSFQVEAKCRNSRRHGKLLINQANLSSGDTSEQAIAVTECSHRHR</sequence>
<protein>
    <submittedName>
        <fullName evidence="15">Putative repeat protein (TIGR01451 family)</fullName>
    </submittedName>
</protein>
<evidence type="ECO:0000256" key="1">
    <source>
        <dbReference type="ARBA" id="ARBA00011073"/>
    </source>
</evidence>
<feature type="domain" description="PA" evidence="13">
    <location>
        <begin position="461"/>
        <end position="538"/>
    </location>
</feature>